<accession>A0A061E8M8</accession>
<evidence type="ECO:0000313" key="1">
    <source>
        <dbReference type="EMBL" id="EOY01008.1"/>
    </source>
</evidence>
<dbReference type="InParanoid" id="A0A061E8M8"/>
<dbReference type="AlphaFoldDB" id="A0A061E8M8"/>
<dbReference type="EMBL" id="CM001880">
    <property type="protein sequence ID" value="EOY01008.1"/>
    <property type="molecule type" value="Genomic_DNA"/>
</dbReference>
<sequence>MCAVEVLPSFTINKVFEDSIITLVLLMPRHMLSNFTLSEFRNFLLLHREQGHIISFSHLNVELERAK</sequence>
<dbReference type="Proteomes" id="UP000026915">
    <property type="component" value="Chromosome 2"/>
</dbReference>
<gene>
    <name evidence="1" type="ORF">TCM_010916</name>
</gene>
<evidence type="ECO:0000313" key="2">
    <source>
        <dbReference type="Proteomes" id="UP000026915"/>
    </source>
</evidence>
<protein>
    <submittedName>
        <fullName evidence="1">Uncharacterized protein</fullName>
    </submittedName>
</protein>
<organism evidence="1 2">
    <name type="scientific">Theobroma cacao</name>
    <name type="common">Cacao</name>
    <name type="synonym">Cocoa</name>
    <dbReference type="NCBI Taxonomy" id="3641"/>
    <lineage>
        <taxon>Eukaryota</taxon>
        <taxon>Viridiplantae</taxon>
        <taxon>Streptophyta</taxon>
        <taxon>Embryophyta</taxon>
        <taxon>Tracheophyta</taxon>
        <taxon>Spermatophyta</taxon>
        <taxon>Magnoliopsida</taxon>
        <taxon>eudicotyledons</taxon>
        <taxon>Gunneridae</taxon>
        <taxon>Pentapetalae</taxon>
        <taxon>rosids</taxon>
        <taxon>malvids</taxon>
        <taxon>Malvales</taxon>
        <taxon>Malvaceae</taxon>
        <taxon>Byttnerioideae</taxon>
        <taxon>Theobroma</taxon>
    </lineage>
</organism>
<reference evidence="1 2" key="1">
    <citation type="journal article" date="2013" name="Genome Biol.">
        <title>The genome sequence of the most widely cultivated cacao type and its use to identify candidate genes regulating pod color.</title>
        <authorList>
            <person name="Motamayor J.C."/>
            <person name="Mockaitis K."/>
            <person name="Schmutz J."/>
            <person name="Haiminen N."/>
            <person name="Iii D.L."/>
            <person name="Cornejo O."/>
            <person name="Findley S.D."/>
            <person name="Zheng P."/>
            <person name="Utro F."/>
            <person name="Royaert S."/>
            <person name="Saski C."/>
            <person name="Jenkins J."/>
            <person name="Podicheti R."/>
            <person name="Zhao M."/>
            <person name="Scheffler B.E."/>
            <person name="Stack J.C."/>
            <person name="Feltus F.A."/>
            <person name="Mustiga G.M."/>
            <person name="Amores F."/>
            <person name="Phillips W."/>
            <person name="Marelli J.P."/>
            <person name="May G.D."/>
            <person name="Shapiro H."/>
            <person name="Ma J."/>
            <person name="Bustamante C.D."/>
            <person name="Schnell R.J."/>
            <person name="Main D."/>
            <person name="Gilbert D."/>
            <person name="Parida L."/>
            <person name="Kuhn D.N."/>
        </authorList>
    </citation>
    <scope>NUCLEOTIDE SEQUENCE [LARGE SCALE GENOMIC DNA]</scope>
    <source>
        <strain evidence="2">cv. Matina 1-6</strain>
    </source>
</reference>
<proteinExistence type="predicted"/>
<dbReference type="Gramene" id="EOY01008">
    <property type="protein sequence ID" value="EOY01008"/>
    <property type="gene ID" value="TCM_010916"/>
</dbReference>
<name>A0A061E8M8_THECC</name>
<dbReference type="HOGENOM" id="CLU_2817590_0_0_1"/>
<keyword evidence="2" id="KW-1185">Reference proteome</keyword>